<evidence type="ECO:0000313" key="2">
    <source>
        <dbReference type="Proteomes" id="UP000562395"/>
    </source>
</evidence>
<dbReference type="SUPFAM" id="SSF46894">
    <property type="entry name" value="C-terminal effector domain of the bipartite response regulators"/>
    <property type="match status" value="1"/>
</dbReference>
<comment type="caution">
    <text evidence="1">The sequence shown here is derived from an EMBL/GenBank/DDBJ whole genome shotgun (WGS) entry which is preliminary data.</text>
</comment>
<sequence length="373" mass="40859">MPPLREADIADPDWDELFLSAAVNPALWLHALDAMANATGSSHGQLIGIGADRTMPFNLVTGFSEHDILRSLDAGGASPETNYRIAANDVNIGRGAYDPVLHEEHYDAVIPQLTSRNYVDFCAELDIPNGCQTNLVIDNRGLIGLAILRSRKDGRTRPAQRRRFGHAAESARRAVRLQERLENDQARLLAGTFEAMETTAFILDGRGHVRALTLKAEELVRSGKVRLVAGELHAAGSPFSLKYCCEMLTDLHGHPHVRTSIGAENDEAPLFFEGFRLPRQPWQFGLPPQAILITRAPSRDRAGITGFLQMLYGFSSAEADIAMRLFNGQGRASIASEREVTPDTLRGQIKSLLSKADCSNEAALMRLLASIVN</sequence>
<proteinExistence type="predicted"/>
<dbReference type="AlphaFoldDB" id="A0A7W5ZVF6"/>
<protein>
    <submittedName>
        <fullName evidence="1">DNA-binding CsgD family transcriptional regulator</fullName>
    </submittedName>
</protein>
<name>A0A7W5ZVF6_9SPHN</name>
<dbReference type="GO" id="GO:0006355">
    <property type="term" value="P:regulation of DNA-templated transcription"/>
    <property type="evidence" value="ECO:0007669"/>
    <property type="project" value="InterPro"/>
</dbReference>
<dbReference type="RefSeq" id="WP_183612961.1">
    <property type="nucleotide sequence ID" value="NZ_JACICY010000004.1"/>
</dbReference>
<organism evidence="1 2">
    <name type="scientific">Novosphingobium hassiacum</name>
    <dbReference type="NCBI Taxonomy" id="173676"/>
    <lineage>
        <taxon>Bacteria</taxon>
        <taxon>Pseudomonadati</taxon>
        <taxon>Pseudomonadota</taxon>
        <taxon>Alphaproteobacteria</taxon>
        <taxon>Sphingomonadales</taxon>
        <taxon>Sphingomonadaceae</taxon>
        <taxon>Novosphingobium</taxon>
    </lineage>
</organism>
<dbReference type="InterPro" id="IPR016032">
    <property type="entry name" value="Sig_transdc_resp-reg_C-effctor"/>
</dbReference>
<reference evidence="1 2" key="1">
    <citation type="submission" date="2020-08" db="EMBL/GenBank/DDBJ databases">
        <title>Genomic Encyclopedia of Type Strains, Phase IV (KMG-IV): sequencing the most valuable type-strain genomes for metagenomic binning, comparative biology and taxonomic classification.</title>
        <authorList>
            <person name="Goeker M."/>
        </authorList>
    </citation>
    <scope>NUCLEOTIDE SEQUENCE [LARGE SCALE GENOMIC DNA]</scope>
    <source>
        <strain evidence="1 2">DSM 14552</strain>
    </source>
</reference>
<dbReference type="Proteomes" id="UP000562395">
    <property type="component" value="Unassembled WGS sequence"/>
</dbReference>
<accession>A0A7W5ZVF6</accession>
<dbReference type="GO" id="GO:0003677">
    <property type="term" value="F:DNA binding"/>
    <property type="evidence" value="ECO:0007669"/>
    <property type="project" value="UniProtKB-KW"/>
</dbReference>
<keyword evidence="1" id="KW-0238">DNA-binding</keyword>
<dbReference type="EMBL" id="JACICY010000004">
    <property type="protein sequence ID" value="MBB3860691.1"/>
    <property type="molecule type" value="Genomic_DNA"/>
</dbReference>
<keyword evidence="2" id="KW-1185">Reference proteome</keyword>
<evidence type="ECO:0000313" key="1">
    <source>
        <dbReference type="EMBL" id="MBB3860691.1"/>
    </source>
</evidence>
<gene>
    <name evidence="1" type="ORF">GGQ88_001960</name>
</gene>